<evidence type="ECO:0000313" key="3">
    <source>
        <dbReference type="Proteomes" id="UP000759273"/>
    </source>
</evidence>
<dbReference type="Proteomes" id="UP000759273">
    <property type="component" value="Unassembled WGS sequence"/>
</dbReference>
<evidence type="ECO:0000313" key="2">
    <source>
        <dbReference type="EMBL" id="MBS5332233.1"/>
    </source>
</evidence>
<protein>
    <submittedName>
        <fullName evidence="2">Uncharacterized protein</fullName>
    </submittedName>
</protein>
<dbReference type="EMBL" id="JAGZGG010000013">
    <property type="protein sequence ID" value="MBS5332233.1"/>
    <property type="molecule type" value="Genomic_DNA"/>
</dbReference>
<keyword evidence="1" id="KW-1133">Transmembrane helix</keyword>
<organism evidence="2 3">
    <name type="scientific">Subdoligranulum variabile</name>
    <dbReference type="NCBI Taxonomy" id="214851"/>
    <lineage>
        <taxon>Bacteria</taxon>
        <taxon>Bacillati</taxon>
        <taxon>Bacillota</taxon>
        <taxon>Clostridia</taxon>
        <taxon>Eubacteriales</taxon>
        <taxon>Oscillospiraceae</taxon>
        <taxon>Subdoligranulum</taxon>
    </lineage>
</organism>
<sequence>MTSLRHLALGCCVISALAGMLRLFWPENSFKTVINAVLVLYILTAGVQMVRGMDWHGLADELRNLPAGGSTADYEAYRRELALAASVDAVREVLRGAGIDAAVSLQDGVCVITPVDIRDKAAIESLLAVNAGTLPWQFAGDAP</sequence>
<keyword evidence="1" id="KW-0472">Membrane</keyword>
<dbReference type="AlphaFoldDB" id="A0A943DGS6"/>
<reference evidence="2" key="1">
    <citation type="submission" date="2021-02" db="EMBL/GenBank/DDBJ databases">
        <title>Infant gut strain persistence is associated with maternal origin, phylogeny, and functional potential including surface adhesion and iron acquisition.</title>
        <authorList>
            <person name="Lou Y.C."/>
        </authorList>
    </citation>
    <scope>NUCLEOTIDE SEQUENCE</scope>
    <source>
        <strain evidence="2">L3_101_000M1_dasL3_101_000M1_concoct_87</strain>
    </source>
</reference>
<feature type="transmembrane region" description="Helical" evidence="1">
    <location>
        <begin position="32"/>
        <end position="50"/>
    </location>
</feature>
<keyword evidence="1" id="KW-0812">Transmembrane</keyword>
<proteinExistence type="predicted"/>
<accession>A0A943DGS6</accession>
<feature type="transmembrane region" description="Helical" evidence="1">
    <location>
        <begin position="7"/>
        <end position="26"/>
    </location>
</feature>
<gene>
    <name evidence="2" type="ORF">KHY36_06875</name>
</gene>
<name>A0A943DGS6_9FIRM</name>
<comment type="caution">
    <text evidence="2">The sequence shown here is derived from an EMBL/GenBank/DDBJ whole genome shotgun (WGS) entry which is preliminary data.</text>
</comment>
<evidence type="ECO:0000256" key="1">
    <source>
        <dbReference type="SAM" id="Phobius"/>
    </source>
</evidence>